<keyword evidence="3" id="KW-1185">Reference proteome</keyword>
<organism evidence="2 3">
    <name type="scientific">Anguilla anguilla</name>
    <name type="common">European freshwater eel</name>
    <name type="synonym">Muraena anguilla</name>
    <dbReference type="NCBI Taxonomy" id="7936"/>
    <lineage>
        <taxon>Eukaryota</taxon>
        <taxon>Metazoa</taxon>
        <taxon>Chordata</taxon>
        <taxon>Craniata</taxon>
        <taxon>Vertebrata</taxon>
        <taxon>Euteleostomi</taxon>
        <taxon>Actinopterygii</taxon>
        <taxon>Neopterygii</taxon>
        <taxon>Teleostei</taxon>
        <taxon>Anguilliformes</taxon>
        <taxon>Anguillidae</taxon>
        <taxon>Anguilla</taxon>
    </lineage>
</organism>
<evidence type="ECO:0000313" key="2">
    <source>
        <dbReference type="EMBL" id="KAG5845797.1"/>
    </source>
</evidence>
<dbReference type="AlphaFoldDB" id="A0A9D3MD33"/>
<proteinExistence type="predicted"/>
<accession>A0A9D3MD33</accession>
<comment type="caution">
    <text evidence="2">The sequence shown here is derived from an EMBL/GenBank/DDBJ whole genome shotgun (WGS) entry which is preliminary data.</text>
</comment>
<protein>
    <submittedName>
        <fullName evidence="2">Uncharacterized protein</fullName>
    </submittedName>
</protein>
<dbReference type="EMBL" id="JAFIRN010000007">
    <property type="protein sequence ID" value="KAG5845797.1"/>
    <property type="molecule type" value="Genomic_DNA"/>
</dbReference>
<sequence>MHGFPCAALQHCFGSPTDVADSASSPTSEDGSDEDASAVAAVTVQPGPKGIPASKDQHAGNCNPERAKRVLNGANSNGHLGGYSNGDHPSQISIRCHCEDDFEDGCPDLGSSYPHIPRPSIIKQRKDSLLQEGLSEETDQTEAVDGTLSGCMMANKGGISMRELRCDGQGRSQPYADVGRCAILTFQQCLCPAPG</sequence>
<evidence type="ECO:0000313" key="3">
    <source>
        <dbReference type="Proteomes" id="UP001044222"/>
    </source>
</evidence>
<feature type="region of interest" description="Disordered" evidence="1">
    <location>
        <begin position="17"/>
        <end position="37"/>
    </location>
</feature>
<evidence type="ECO:0000256" key="1">
    <source>
        <dbReference type="SAM" id="MobiDB-lite"/>
    </source>
</evidence>
<gene>
    <name evidence="2" type="ORF">ANANG_G00143010</name>
</gene>
<name>A0A9D3MD33_ANGAN</name>
<reference evidence="2" key="1">
    <citation type="submission" date="2021-01" db="EMBL/GenBank/DDBJ databases">
        <title>A chromosome-scale assembly of European eel, Anguilla anguilla.</title>
        <authorList>
            <person name="Henkel C."/>
            <person name="Jong-Raadsen S.A."/>
            <person name="Dufour S."/>
            <person name="Weltzien F.-A."/>
            <person name="Palstra A.P."/>
            <person name="Pelster B."/>
            <person name="Spaink H.P."/>
            <person name="Van Den Thillart G.E."/>
            <person name="Jansen H."/>
            <person name="Zahm M."/>
            <person name="Klopp C."/>
            <person name="Cedric C."/>
            <person name="Louis A."/>
            <person name="Berthelot C."/>
            <person name="Parey E."/>
            <person name="Roest Crollius H."/>
            <person name="Montfort J."/>
            <person name="Robinson-Rechavi M."/>
            <person name="Bucao C."/>
            <person name="Bouchez O."/>
            <person name="Gislard M."/>
            <person name="Lluch J."/>
            <person name="Milhes M."/>
            <person name="Lampietro C."/>
            <person name="Lopez Roques C."/>
            <person name="Donnadieu C."/>
            <person name="Braasch I."/>
            <person name="Desvignes T."/>
            <person name="Postlethwait J."/>
            <person name="Bobe J."/>
            <person name="Guiguen Y."/>
            <person name="Dirks R."/>
        </authorList>
    </citation>
    <scope>NUCLEOTIDE SEQUENCE</scope>
    <source>
        <strain evidence="2">Tag_6206</strain>
        <tissue evidence="2">Liver</tissue>
    </source>
</reference>
<dbReference type="Proteomes" id="UP001044222">
    <property type="component" value="Chromosome 7"/>
</dbReference>